<evidence type="ECO:0000313" key="2">
    <source>
        <dbReference type="Proteomes" id="UP000238304"/>
    </source>
</evidence>
<evidence type="ECO:0000313" key="1">
    <source>
        <dbReference type="EMBL" id="AVM52632.1"/>
    </source>
</evidence>
<dbReference type="Proteomes" id="UP000238304">
    <property type="component" value="Chromosome"/>
</dbReference>
<name>A0ABM6T7I5_9BACE</name>
<sequence>MQTLLNDIELDVQELKFLLQAVSADGNPALRIVAKRNIRQIKTRLDTLQRLLEEASAEEMPVVEPAVVVLPDAERLVVEDKISEQDAAWPSVTFSSPILAERIKPSADLRHTISLNDSFRFVRELFGGDVAKMNAIVARLNEASSLDKAIEIFTSEVHPDEENEVVAEFLELLKKHFS</sequence>
<proteinExistence type="predicted"/>
<dbReference type="EMBL" id="CP027231">
    <property type="protein sequence ID" value="AVM52632.1"/>
    <property type="molecule type" value="Genomic_DNA"/>
</dbReference>
<reference evidence="1 2" key="1">
    <citation type="submission" date="2018-02" db="EMBL/GenBank/DDBJ databases">
        <authorList>
            <person name="Holder M.E."/>
            <person name="Ajami N.J."/>
            <person name="Petrosino J.F."/>
        </authorList>
    </citation>
    <scope>NUCLEOTIDE SEQUENCE [LARGE SCALE GENOMIC DNA]</scope>
    <source>
        <strain evidence="1 2">ATCC 33285</strain>
    </source>
</reference>
<accession>A0ABM6T7I5</accession>
<gene>
    <name evidence="1" type="ORF">C4H11_06505</name>
</gene>
<evidence type="ECO:0008006" key="3">
    <source>
        <dbReference type="Google" id="ProtNLM"/>
    </source>
</evidence>
<organism evidence="1 2">
    <name type="scientific">Bacteroides zoogleoformans</name>
    <dbReference type="NCBI Taxonomy" id="28119"/>
    <lineage>
        <taxon>Bacteria</taxon>
        <taxon>Pseudomonadati</taxon>
        <taxon>Bacteroidota</taxon>
        <taxon>Bacteroidia</taxon>
        <taxon>Bacteroidales</taxon>
        <taxon>Bacteroidaceae</taxon>
        <taxon>Bacteroides</taxon>
    </lineage>
</organism>
<keyword evidence="2" id="KW-1185">Reference proteome</keyword>
<dbReference type="RefSeq" id="WP_106040939.1">
    <property type="nucleotide sequence ID" value="NZ_CP027231.1"/>
</dbReference>
<protein>
    <recommendedName>
        <fullName evidence="3">50S ribosomal protein L29</fullName>
    </recommendedName>
</protein>